<dbReference type="AlphaFoldDB" id="A0A0E9RF38"/>
<protein>
    <submittedName>
        <fullName evidence="1">Uncharacterized protein</fullName>
    </submittedName>
</protein>
<reference evidence="1" key="1">
    <citation type="submission" date="2014-11" db="EMBL/GenBank/DDBJ databases">
        <authorList>
            <person name="Amaro Gonzalez C."/>
        </authorList>
    </citation>
    <scope>NUCLEOTIDE SEQUENCE</scope>
</reference>
<accession>A0A0E9RF38</accession>
<evidence type="ECO:0000313" key="1">
    <source>
        <dbReference type="EMBL" id="JAH26953.1"/>
    </source>
</evidence>
<name>A0A0E9RF38_ANGAN</name>
<sequence length="108" mass="11947">MDSKSGGRHQQNTYTDAIPACREPKTAQFKAKPLIFHIQNSLCSKYWYNPYLTVGRTSGNIMDSLTGCKSELISIGLIILHCILPLNSSVVAMGSWGTGSKPHQIQYM</sequence>
<proteinExistence type="predicted"/>
<dbReference type="EMBL" id="GBXM01081624">
    <property type="protein sequence ID" value="JAH26953.1"/>
    <property type="molecule type" value="Transcribed_RNA"/>
</dbReference>
<reference evidence="1" key="2">
    <citation type="journal article" date="2015" name="Fish Shellfish Immunol.">
        <title>Early steps in the European eel (Anguilla anguilla)-Vibrio vulnificus interaction in the gills: Role of the RtxA13 toxin.</title>
        <authorList>
            <person name="Callol A."/>
            <person name="Pajuelo D."/>
            <person name="Ebbesson L."/>
            <person name="Teles M."/>
            <person name="MacKenzie S."/>
            <person name="Amaro C."/>
        </authorList>
    </citation>
    <scope>NUCLEOTIDE SEQUENCE</scope>
</reference>
<organism evidence="1">
    <name type="scientific">Anguilla anguilla</name>
    <name type="common">European freshwater eel</name>
    <name type="synonym">Muraena anguilla</name>
    <dbReference type="NCBI Taxonomy" id="7936"/>
    <lineage>
        <taxon>Eukaryota</taxon>
        <taxon>Metazoa</taxon>
        <taxon>Chordata</taxon>
        <taxon>Craniata</taxon>
        <taxon>Vertebrata</taxon>
        <taxon>Euteleostomi</taxon>
        <taxon>Actinopterygii</taxon>
        <taxon>Neopterygii</taxon>
        <taxon>Teleostei</taxon>
        <taxon>Anguilliformes</taxon>
        <taxon>Anguillidae</taxon>
        <taxon>Anguilla</taxon>
    </lineage>
</organism>